<keyword evidence="1" id="KW-0472">Membrane</keyword>
<evidence type="ECO:0000313" key="2">
    <source>
        <dbReference type="EMBL" id="QDS92513.1"/>
    </source>
</evidence>
<evidence type="ECO:0000256" key="1">
    <source>
        <dbReference type="SAM" id="Phobius"/>
    </source>
</evidence>
<reference evidence="2 3" key="1">
    <citation type="submission" date="2019-02" db="EMBL/GenBank/DDBJ databases">
        <title>Deep-cultivation of Planctomycetes and their phenomic and genomic characterization uncovers novel biology.</title>
        <authorList>
            <person name="Wiegand S."/>
            <person name="Jogler M."/>
            <person name="Boedeker C."/>
            <person name="Pinto D."/>
            <person name="Vollmers J."/>
            <person name="Rivas-Marin E."/>
            <person name="Kohn T."/>
            <person name="Peeters S.H."/>
            <person name="Heuer A."/>
            <person name="Rast P."/>
            <person name="Oberbeckmann S."/>
            <person name="Bunk B."/>
            <person name="Jeske O."/>
            <person name="Meyerdierks A."/>
            <person name="Storesund J.E."/>
            <person name="Kallscheuer N."/>
            <person name="Luecker S."/>
            <person name="Lage O.M."/>
            <person name="Pohl T."/>
            <person name="Merkel B.J."/>
            <person name="Hornburger P."/>
            <person name="Mueller R.-W."/>
            <person name="Bruemmer F."/>
            <person name="Labrenz M."/>
            <person name="Spormann A.M."/>
            <person name="Op den Camp H."/>
            <person name="Overmann J."/>
            <person name="Amann R."/>
            <person name="Jetten M.S.M."/>
            <person name="Mascher T."/>
            <person name="Medema M.H."/>
            <person name="Devos D.P."/>
            <person name="Kaster A.-K."/>
            <person name="Ovreas L."/>
            <person name="Rohde M."/>
            <person name="Galperin M.Y."/>
            <person name="Jogler C."/>
        </authorList>
    </citation>
    <scope>NUCLEOTIDE SEQUENCE [LARGE SCALE GENOMIC DNA]</scope>
    <source>
        <strain evidence="2 3">FF011L</strain>
    </source>
</reference>
<dbReference type="AlphaFoldDB" id="A0A517MC93"/>
<protein>
    <submittedName>
        <fullName evidence="2">Uncharacterized protein</fullName>
    </submittedName>
</protein>
<feature type="transmembrane region" description="Helical" evidence="1">
    <location>
        <begin position="45"/>
        <end position="67"/>
    </location>
</feature>
<evidence type="ECO:0000313" key="3">
    <source>
        <dbReference type="Proteomes" id="UP000320672"/>
    </source>
</evidence>
<proteinExistence type="predicted"/>
<keyword evidence="1" id="KW-1133">Transmembrane helix</keyword>
<gene>
    <name evidence="2" type="ORF">FF011L_12590</name>
</gene>
<dbReference type="EMBL" id="CP036262">
    <property type="protein sequence ID" value="QDS92513.1"/>
    <property type="molecule type" value="Genomic_DNA"/>
</dbReference>
<accession>A0A517MC93</accession>
<sequence length="400" mass="44736">MAKKADETDSGSELGTGEDTGVFAKLKALFAKLCADHERLQSWGIILGMFTSIVGVAIAAVSVYVAAARYSHTVTQYVQMEKRFSEEDRRKIFDGLAASETRYQGERPFGLFEGGMQHTLQLEIYFKGVKGEYRAFFRLPRASQIRTETRTRNVKGADGELMTQEYVVQIPVYEGPVAVQVSPFGCVECESASRLDYFRQAQRITDVQLPADHIRIARAGIDFGELELAQYHLSRAVEAAANSDLPSIVISRAYVDVGKTYYILRDLESGREFLDKGKSLLRVNAREGQLGELHAVLSWEAQFAATRHDHSDLDALLSEFAATVDGYQVGESMTSKMIQDTYAICLAIRSSYHEFDPVISVPKEYKEYLPSAGGWVRPISVANTNDRNEVPAFFKWQSED</sequence>
<dbReference type="RefSeq" id="WP_145350752.1">
    <property type="nucleotide sequence ID" value="NZ_CP036262.1"/>
</dbReference>
<dbReference type="OrthoDB" id="9945058at2"/>
<keyword evidence="1" id="KW-0812">Transmembrane</keyword>
<dbReference type="KEGG" id="rml:FF011L_12590"/>
<keyword evidence="3" id="KW-1185">Reference proteome</keyword>
<organism evidence="2 3">
    <name type="scientific">Roseimaritima multifibrata</name>
    <dbReference type="NCBI Taxonomy" id="1930274"/>
    <lineage>
        <taxon>Bacteria</taxon>
        <taxon>Pseudomonadati</taxon>
        <taxon>Planctomycetota</taxon>
        <taxon>Planctomycetia</taxon>
        <taxon>Pirellulales</taxon>
        <taxon>Pirellulaceae</taxon>
        <taxon>Roseimaritima</taxon>
    </lineage>
</organism>
<dbReference type="Proteomes" id="UP000320672">
    <property type="component" value="Chromosome"/>
</dbReference>
<name>A0A517MC93_9BACT</name>